<dbReference type="InterPro" id="IPR050663">
    <property type="entry name" value="Ankyrin-SOCS_Box"/>
</dbReference>
<dbReference type="PROSITE" id="PS50088">
    <property type="entry name" value="ANK_REPEAT"/>
    <property type="match status" value="8"/>
</dbReference>
<keyword evidence="5" id="KW-1185">Reference proteome</keyword>
<evidence type="ECO:0000313" key="5">
    <source>
        <dbReference type="Proteomes" id="UP000694865"/>
    </source>
</evidence>
<proteinExistence type="predicted"/>
<dbReference type="SUPFAM" id="SSF48403">
    <property type="entry name" value="Ankyrin repeat"/>
    <property type="match status" value="1"/>
</dbReference>
<feature type="repeat" description="ANK" evidence="3">
    <location>
        <begin position="230"/>
        <end position="262"/>
    </location>
</feature>
<keyword evidence="2 3" id="KW-0040">ANK repeat</keyword>
<feature type="repeat" description="ANK" evidence="3">
    <location>
        <begin position="20"/>
        <end position="52"/>
    </location>
</feature>
<gene>
    <name evidence="6" type="primary">LOC100372378</name>
</gene>
<keyword evidence="1" id="KW-0677">Repeat</keyword>
<feature type="repeat" description="ANK" evidence="3">
    <location>
        <begin position="164"/>
        <end position="196"/>
    </location>
</feature>
<dbReference type="InterPro" id="IPR002110">
    <property type="entry name" value="Ankyrin_rpt"/>
</dbReference>
<dbReference type="GeneID" id="100372378"/>
<evidence type="ECO:0000313" key="6">
    <source>
        <dbReference type="RefSeq" id="XP_006819250.1"/>
    </source>
</evidence>
<sequence>MSSTMGGSYLEDDDDQIMLRTEMELHEAARTGNVELVDLLIRRGVNVNAMNEKDRTALHLSAGQGHVEVVKSLIDADAKVDAEDKFGMNALLWAAWFGQEEALHALVVGGARIKCENKQGLGLIHCGALRGHLNVVKYVVEQLMEDEPMNPDSIIKLDDKEEKGGRTPLHLAAEHGKSEVLEYLLGAGADKDALSTDGSSALHFAAKGGHEDCVTLLIKNGADIDERDNEGRTALHVGAEEGHPHIVELLIRSNAEINAETSESSKEMSPIHLAANNGHTTVIKVLILHGCDIDTSNNQNNTALHMAALANQPEVVQQLVDAGCDVNVCNARNQTALHIATETGLTSVVESLLIGGANVHVRDKTGRTALHMAARGELVTITDMIIKADRYFCQKQLRNEEFRRGEEKIQFRKDQSDENAQMRPILWRLGTKQLRKEEWKKLAFVWGFTDAHIKAIEHQFTGDKSWKEHGYRLLLIWLHGCDENPVKGLYEGLVGMGRKDLADQIRRRINAKADGHNGMCCIT</sequence>
<dbReference type="PROSITE" id="PS50297">
    <property type="entry name" value="ANK_REP_REGION"/>
    <property type="match status" value="8"/>
</dbReference>
<evidence type="ECO:0000256" key="1">
    <source>
        <dbReference type="ARBA" id="ARBA00022737"/>
    </source>
</evidence>
<organism evidence="5 6">
    <name type="scientific">Saccoglossus kowalevskii</name>
    <name type="common">Acorn worm</name>
    <dbReference type="NCBI Taxonomy" id="10224"/>
    <lineage>
        <taxon>Eukaryota</taxon>
        <taxon>Metazoa</taxon>
        <taxon>Hemichordata</taxon>
        <taxon>Enteropneusta</taxon>
        <taxon>Harrimaniidae</taxon>
        <taxon>Saccoglossus</taxon>
    </lineage>
</organism>
<evidence type="ECO:0000259" key="4">
    <source>
        <dbReference type="PROSITE" id="PS50017"/>
    </source>
</evidence>
<dbReference type="PANTHER" id="PTHR24193">
    <property type="entry name" value="ANKYRIN REPEAT PROTEIN"/>
    <property type="match status" value="1"/>
</dbReference>
<feature type="repeat" description="ANK" evidence="3">
    <location>
        <begin position="266"/>
        <end position="298"/>
    </location>
</feature>
<feature type="repeat" description="ANK" evidence="3">
    <location>
        <begin position="53"/>
        <end position="85"/>
    </location>
</feature>
<dbReference type="Pfam" id="PF00023">
    <property type="entry name" value="Ank"/>
    <property type="match status" value="1"/>
</dbReference>
<feature type="domain" description="Death" evidence="4">
    <location>
        <begin position="437"/>
        <end position="509"/>
    </location>
</feature>
<evidence type="ECO:0000256" key="3">
    <source>
        <dbReference type="PROSITE-ProRule" id="PRU00023"/>
    </source>
</evidence>
<dbReference type="Pfam" id="PF00531">
    <property type="entry name" value="Death"/>
    <property type="match status" value="1"/>
</dbReference>
<dbReference type="PANTHER" id="PTHR24193:SF122">
    <property type="entry name" value="ANKYRIN REPEAT DOMAIN-CONTAINING PROTEIN 23"/>
    <property type="match status" value="1"/>
</dbReference>
<feature type="repeat" description="ANK" evidence="3">
    <location>
        <begin position="197"/>
        <end position="229"/>
    </location>
</feature>
<dbReference type="Pfam" id="PF12796">
    <property type="entry name" value="Ank_2"/>
    <property type="match status" value="3"/>
</dbReference>
<dbReference type="Proteomes" id="UP000694865">
    <property type="component" value="Unplaced"/>
</dbReference>
<dbReference type="SMART" id="SM00248">
    <property type="entry name" value="ANK"/>
    <property type="match status" value="11"/>
</dbReference>
<reference evidence="6" key="1">
    <citation type="submission" date="2025-08" db="UniProtKB">
        <authorList>
            <consortium name="RefSeq"/>
        </authorList>
    </citation>
    <scope>IDENTIFICATION</scope>
    <source>
        <tissue evidence="6">Testes</tissue>
    </source>
</reference>
<dbReference type="Gene3D" id="1.25.40.20">
    <property type="entry name" value="Ankyrin repeat-containing domain"/>
    <property type="match status" value="5"/>
</dbReference>
<dbReference type="InterPro" id="IPR036770">
    <property type="entry name" value="Ankyrin_rpt-contain_sf"/>
</dbReference>
<dbReference type="PROSITE" id="PS50017">
    <property type="entry name" value="DEATH_DOMAIN"/>
    <property type="match status" value="1"/>
</dbReference>
<accession>A0ABM0MGV9</accession>
<feature type="repeat" description="ANK" evidence="3">
    <location>
        <begin position="299"/>
        <end position="331"/>
    </location>
</feature>
<dbReference type="CDD" id="cd01670">
    <property type="entry name" value="Death"/>
    <property type="match status" value="1"/>
</dbReference>
<evidence type="ECO:0000256" key="2">
    <source>
        <dbReference type="ARBA" id="ARBA00023043"/>
    </source>
</evidence>
<dbReference type="InterPro" id="IPR011029">
    <property type="entry name" value="DEATH-like_dom_sf"/>
</dbReference>
<protein>
    <submittedName>
        <fullName evidence="6">Ankyrin repeat and death domain-containing protein 1A-like</fullName>
    </submittedName>
</protein>
<dbReference type="PRINTS" id="PR01415">
    <property type="entry name" value="ANKYRIN"/>
</dbReference>
<dbReference type="SUPFAM" id="SSF47986">
    <property type="entry name" value="DEATH domain"/>
    <property type="match status" value="1"/>
</dbReference>
<name>A0ABM0MGV9_SACKO</name>
<dbReference type="InterPro" id="IPR000488">
    <property type="entry name" value="Death_dom"/>
</dbReference>
<dbReference type="Gene3D" id="1.10.533.10">
    <property type="entry name" value="Death Domain, Fas"/>
    <property type="match status" value="1"/>
</dbReference>
<dbReference type="RefSeq" id="XP_006819250.1">
    <property type="nucleotide sequence ID" value="XM_006819187.1"/>
</dbReference>
<feature type="repeat" description="ANK" evidence="3">
    <location>
        <begin position="332"/>
        <end position="364"/>
    </location>
</feature>